<evidence type="ECO:0000256" key="1">
    <source>
        <dbReference type="PROSITE-ProRule" id="PRU00023"/>
    </source>
</evidence>
<sequence length="111" mass="11959">MSKILSMITDTLTIINIISLLKPTVSLSKIKKWINAPDPSLNYNAAYEKMSEGTGVWLLEYCNALLDKGADVNAQGGKYGNALQAGSFQGDKNLVRILLERGADVNAQGGE</sequence>
<reference evidence="2 3" key="1">
    <citation type="journal article" date="2020" name="ISME J.">
        <title>Uncovering the hidden diversity of litter-decomposition mechanisms in mushroom-forming fungi.</title>
        <authorList>
            <person name="Floudas D."/>
            <person name="Bentzer J."/>
            <person name="Ahren D."/>
            <person name="Johansson T."/>
            <person name="Persson P."/>
            <person name="Tunlid A."/>
        </authorList>
    </citation>
    <scope>NUCLEOTIDE SEQUENCE [LARGE SCALE GENOMIC DNA]</scope>
    <source>
        <strain evidence="2 3">CBS 291.85</strain>
    </source>
</reference>
<dbReference type="OrthoDB" id="194358at2759"/>
<proteinExistence type="predicted"/>
<dbReference type="EMBL" id="JAACJM010000215">
    <property type="protein sequence ID" value="KAF5337540.1"/>
    <property type="molecule type" value="Genomic_DNA"/>
</dbReference>
<accession>A0A8H5FHL0</accession>
<dbReference type="InterPro" id="IPR036770">
    <property type="entry name" value="Ankyrin_rpt-contain_sf"/>
</dbReference>
<organism evidence="2 3">
    <name type="scientific">Tetrapyrgos nigripes</name>
    <dbReference type="NCBI Taxonomy" id="182062"/>
    <lineage>
        <taxon>Eukaryota</taxon>
        <taxon>Fungi</taxon>
        <taxon>Dikarya</taxon>
        <taxon>Basidiomycota</taxon>
        <taxon>Agaricomycotina</taxon>
        <taxon>Agaricomycetes</taxon>
        <taxon>Agaricomycetidae</taxon>
        <taxon>Agaricales</taxon>
        <taxon>Marasmiineae</taxon>
        <taxon>Marasmiaceae</taxon>
        <taxon>Tetrapyrgos</taxon>
    </lineage>
</organism>
<dbReference type="PROSITE" id="PS50088">
    <property type="entry name" value="ANK_REPEAT"/>
    <property type="match status" value="1"/>
</dbReference>
<protein>
    <recommendedName>
        <fullName evidence="4">Ankyrin</fullName>
    </recommendedName>
</protein>
<evidence type="ECO:0000313" key="3">
    <source>
        <dbReference type="Proteomes" id="UP000559256"/>
    </source>
</evidence>
<dbReference type="AlphaFoldDB" id="A0A8H5FHL0"/>
<comment type="caution">
    <text evidence="2">The sequence shown here is derived from an EMBL/GenBank/DDBJ whole genome shotgun (WGS) entry which is preliminary data.</text>
</comment>
<keyword evidence="3" id="KW-1185">Reference proteome</keyword>
<dbReference type="SUPFAM" id="SSF48403">
    <property type="entry name" value="Ankyrin repeat"/>
    <property type="match status" value="1"/>
</dbReference>
<dbReference type="Pfam" id="PF00023">
    <property type="entry name" value="Ank"/>
    <property type="match status" value="1"/>
</dbReference>
<evidence type="ECO:0000313" key="2">
    <source>
        <dbReference type="EMBL" id="KAF5337540.1"/>
    </source>
</evidence>
<feature type="repeat" description="ANK" evidence="1">
    <location>
        <begin position="78"/>
        <end position="110"/>
    </location>
</feature>
<dbReference type="Gene3D" id="1.25.40.20">
    <property type="entry name" value="Ankyrin repeat-containing domain"/>
    <property type="match status" value="1"/>
</dbReference>
<gene>
    <name evidence="2" type="ORF">D9758_016675</name>
</gene>
<name>A0A8H5FHL0_9AGAR</name>
<keyword evidence="1" id="KW-0040">ANK repeat</keyword>
<evidence type="ECO:0008006" key="4">
    <source>
        <dbReference type="Google" id="ProtNLM"/>
    </source>
</evidence>
<dbReference type="InterPro" id="IPR002110">
    <property type="entry name" value="Ankyrin_rpt"/>
</dbReference>
<dbReference type="Proteomes" id="UP000559256">
    <property type="component" value="Unassembled WGS sequence"/>
</dbReference>